<evidence type="ECO:0000256" key="4">
    <source>
        <dbReference type="ARBA" id="ARBA00022692"/>
    </source>
</evidence>
<evidence type="ECO:0000313" key="9">
    <source>
        <dbReference type="EMBL" id="QDU66662.1"/>
    </source>
</evidence>
<evidence type="ECO:0000256" key="7">
    <source>
        <dbReference type="RuleBase" id="RU003879"/>
    </source>
</evidence>
<evidence type="ECO:0000256" key="2">
    <source>
        <dbReference type="ARBA" id="ARBA00005811"/>
    </source>
</evidence>
<proteinExistence type="inferred from homology"/>
<keyword evidence="4 7" id="KW-0812">Transmembrane</keyword>
<keyword evidence="6" id="KW-0472">Membrane</keyword>
<keyword evidence="7" id="KW-0813">Transport</keyword>
<sequence length="175" mass="19522">MLGTSKRRRDRSAKRNEKAPQAEMEMTPMIDVTFLLLIFFMCTLQFRTLEGRLAAYLPKDTGPALRSALQPEPITIEVRVAATGLRVDPRTGVAWTGQGRFEFDGARELTYRVGPRQYTSPERAIARVGELHAQDPLRRIKLDARPGTTYADVIQVVDLATRVGLDGITFTGSSE</sequence>
<dbReference type="KEGG" id="pbap:Pla133_17380"/>
<accession>A0A518BI66</accession>
<organism evidence="9 10">
    <name type="scientific">Engelhardtia mirabilis</name>
    <dbReference type="NCBI Taxonomy" id="2528011"/>
    <lineage>
        <taxon>Bacteria</taxon>
        <taxon>Pseudomonadati</taxon>
        <taxon>Planctomycetota</taxon>
        <taxon>Planctomycetia</taxon>
        <taxon>Planctomycetia incertae sedis</taxon>
        <taxon>Engelhardtia</taxon>
    </lineage>
</organism>
<dbReference type="InterPro" id="IPR003400">
    <property type="entry name" value="ExbD"/>
</dbReference>
<feature type="region of interest" description="Disordered" evidence="8">
    <location>
        <begin position="1"/>
        <end position="22"/>
    </location>
</feature>
<dbReference type="GO" id="GO:0022857">
    <property type="term" value="F:transmembrane transporter activity"/>
    <property type="evidence" value="ECO:0007669"/>
    <property type="project" value="InterPro"/>
</dbReference>
<evidence type="ECO:0000256" key="8">
    <source>
        <dbReference type="SAM" id="MobiDB-lite"/>
    </source>
</evidence>
<evidence type="ECO:0000256" key="3">
    <source>
        <dbReference type="ARBA" id="ARBA00022475"/>
    </source>
</evidence>
<dbReference type="AlphaFoldDB" id="A0A518BI66"/>
<keyword evidence="10" id="KW-1185">Reference proteome</keyword>
<keyword evidence="7" id="KW-0653">Protein transport</keyword>
<comment type="subcellular location">
    <subcellularLocation>
        <location evidence="1">Cell membrane</location>
        <topology evidence="1">Single-pass membrane protein</topology>
    </subcellularLocation>
    <subcellularLocation>
        <location evidence="7">Cell membrane</location>
        <topology evidence="7">Single-pass type II membrane protein</topology>
    </subcellularLocation>
</comment>
<dbReference type="Proteomes" id="UP000316921">
    <property type="component" value="Chromosome"/>
</dbReference>
<evidence type="ECO:0000256" key="6">
    <source>
        <dbReference type="ARBA" id="ARBA00023136"/>
    </source>
</evidence>
<dbReference type="EMBL" id="CP036287">
    <property type="protein sequence ID" value="QDU66662.1"/>
    <property type="molecule type" value="Genomic_DNA"/>
</dbReference>
<dbReference type="GO" id="GO:0005886">
    <property type="term" value="C:plasma membrane"/>
    <property type="evidence" value="ECO:0007669"/>
    <property type="project" value="UniProtKB-SubCell"/>
</dbReference>
<reference evidence="9 10" key="1">
    <citation type="submission" date="2019-02" db="EMBL/GenBank/DDBJ databases">
        <title>Deep-cultivation of Planctomycetes and their phenomic and genomic characterization uncovers novel biology.</title>
        <authorList>
            <person name="Wiegand S."/>
            <person name="Jogler M."/>
            <person name="Boedeker C."/>
            <person name="Pinto D."/>
            <person name="Vollmers J."/>
            <person name="Rivas-Marin E."/>
            <person name="Kohn T."/>
            <person name="Peeters S.H."/>
            <person name="Heuer A."/>
            <person name="Rast P."/>
            <person name="Oberbeckmann S."/>
            <person name="Bunk B."/>
            <person name="Jeske O."/>
            <person name="Meyerdierks A."/>
            <person name="Storesund J.E."/>
            <person name="Kallscheuer N."/>
            <person name="Luecker S."/>
            <person name="Lage O.M."/>
            <person name="Pohl T."/>
            <person name="Merkel B.J."/>
            <person name="Hornburger P."/>
            <person name="Mueller R.-W."/>
            <person name="Bruemmer F."/>
            <person name="Labrenz M."/>
            <person name="Spormann A.M."/>
            <person name="Op den Camp H."/>
            <person name="Overmann J."/>
            <person name="Amann R."/>
            <person name="Jetten M.S.M."/>
            <person name="Mascher T."/>
            <person name="Medema M.H."/>
            <person name="Devos D.P."/>
            <person name="Kaster A.-K."/>
            <person name="Ovreas L."/>
            <person name="Rohde M."/>
            <person name="Galperin M.Y."/>
            <person name="Jogler C."/>
        </authorList>
    </citation>
    <scope>NUCLEOTIDE SEQUENCE [LARGE SCALE GENOMIC DNA]</scope>
    <source>
        <strain evidence="9 10">Pla133</strain>
    </source>
</reference>
<dbReference type="Pfam" id="PF02472">
    <property type="entry name" value="ExbD"/>
    <property type="match status" value="1"/>
</dbReference>
<dbReference type="RefSeq" id="WP_145064479.1">
    <property type="nucleotide sequence ID" value="NZ_CP036287.1"/>
</dbReference>
<dbReference type="GO" id="GO:0015031">
    <property type="term" value="P:protein transport"/>
    <property type="evidence" value="ECO:0007669"/>
    <property type="project" value="UniProtKB-KW"/>
</dbReference>
<gene>
    <name evidence="9" type="ORF">Pla133_17380</name>
</gene>
<evidence type="ECO:0000256" key="5">
    <source>
        <dbReference type="ARBA" id="ARBA00022989"/>
    </source>
</evidence>
<feature type="compositionally biased region" description="Basic residues" evidence="8">
    <location>
        <begin position="1"/>
        <end position="12"/>
    </location>
</feature>
<name>A0A518BI66_9BACT</name>
<keyword evidence="3" id="KW-1003">Cell membrane</keyword>
<evidence type="ECO:0000313" key="10">
    <source>
        <dbReference type="Proteomes" id="UP000316921"/>
    </source>
</evidence>
<evidence type="ECO:0000256" key="1">
    <source>
        <dbReference type="ARBA" id="ARBA00004162"/>
    </source>
</evidence>
<dbReference type="PANTHER" id="PTHR30558">
    <property type="entry name" value="EXBD MEMBRANE COMPONENT OF PMF-DRIVEN MACROMOLECULE IMPORT SYSTEM"/>
    <property type="match status" value="1"/>
</dbReference>
<protein>
    <submittedName>
        <fullName evidence="9">Biopolymer transport protein ExbD/TolR</fullName>
    </submittedName>
</protein>
<keyword evidence="5" id="KW-1133">Transmembrane helix</keyword>
<comment type="similarity">
    <text evidence="2 7">Belongs to the ExbD/TolR family.</text>
</comment>